<feature type="domain" description="Ubiquitin-like" evidence="1">
    <location>
        <begin position="6"/>
        <end position="72"/>
    </location>
</feature>
<dbReference type="CDD" id="cd00198">
    <property type="entry name" value="vWFA"/>
    <property type="match status" value="1"/>
</dbReference>
<comment type="caution">
    <text evidence="2">The sequence shown here is derived from an EMBL/GenBank/DDBJ whole genome shotgun (WGS) entry which is preliminary data.</text>
</comment>
<evidence type="ECO:0000259" key="1">
    <source>
        <dbReference type="PROSITE" id="PS50053"/>
    </source>
</evidence>
<dbReference type="SUPFAM" id="SSF54236">
    <property type="entry name" value="Ubiquitin-like"/>
    <property type="match status" value="1"/>
</dbReference>
<dbReference type="InterPro" id="IPR000626">
    <property type="entry name" value="Ubiquitin-like_dom"/>
</dbReference>
<accession>A0A2T7NEG2</accession>
<dbReference type="SMART" id="SM00213">
    <property type="entry name" value="UBQ"/>
    <property type="match status" value="1"/>
</dbReference>
<dbReference type="OrthoDB" id="20889at2759"/>
<dbReference type="PANTHER" id="PTHR47824">
    <property type="entry name" value="UBIQUITIN-LIKE DOMAIN-CONTAINING PROTEIN"/>
    <property type="match status" value="1"/>
</dbReference>
<name>A0A2T7NEG2_POMCA</name>
<dbReference type="Gene3D" id="3.10.20.90">
    <property type="entry name" value="Phosphatidylinositol 3-kinase Catalytic Subunit, Chain A, domain 1"/>
    <property type="match status" value="1"/>
</dbReference>
<dbReference type="InterPro" id="IPR029071">
    <property type="entry name" value="Ubiquitin-like_domsf"/>
</dbReference>
<dbReference type="Proteomes" id="UP000245119">
    <property type="component" value="Linkage Group LG13"/>
</dbReference>
<dbReference type="Pfam" id="PF00240">
    <property type="entry name" value="ubiquitin"/>
    <property type="match status" value="1"/>
</dbReference>
<gene>
    <name evidence="2" type="ORF">C0Q70_20054</name>
</gene>
<dbReference type="EMBL" id="PZQS01000013">
    <property type="protein sequence ID" value="PVD19564.1"/>
    <property type="molecule type" value="Genomic_DNA"/>
</dbReference>
<sequence length="474" mass="53705">MSCHKIDVYVKIPTGRNAKYLMMSHDTIEKLCAKIAEEEKVKVNQVKLKYQGKILNEKHSMSYLGVRPETILKAEILVPRDIKLVVSLPKGLGEKTINTTNLETVSSVINTIAEEIEEHSSRISLKFVWCVFPTRISDAVFVPAIDLSPCPSTTDLPQTNFLQYWTILSRLLQAIKDSFHAGGRPVEVVFSFDTTGSMYSCLQEVRSKLRECCTRLIQDIPRIRIGVIAHGDYCDQSTYVIKSIDLTSDTQALVNFVMGAPSTSGGDTPECYEWVLRKTQSLDWSEEAAKALVVIGDCLPHPKGHTDQQVFWRDELALLSGMGVKVYGVQALDQREAVPFYQELAEASGGRYLRLRHFDVIVDMFLAVCYREADNDNLQAFVQEVEEAGRMTSERRELFRELERPSNAQSSVLNNQQRYVQAEWWDPSLETRANPVYHYDAARDKWIPIEGEISVPPFLALDNYCNSSFVTDIV</sequence>
<dbReference type="Gene3D" id="3.40.50.410">
    <property type="entry name" value="von Willebrand factor, type A domain"/>
    <property type="match status" value="1"/>
</dbReference>
<dbReference type="AlphaFoldDB" id="A0A2T7NEG2"/>
<reference evidence="2 3" key="1">
    <citation type="submission" date="2018-04" db="EMBL/GenBank/DDBJ databases">
        <title>The genome of golden apple snail Pomacea canaliculata provides insight into stress tolerance and invasive adaptation.</title>
        <authorList>
            <person name="Liu C."/>
            <person name="Liu B."/>
            <person name="Ren Y."/>
            <person name="Zhang Y."/>
            <person name="Wang H."/>
            <person name="Li S."/>
            <person name="Jiang F."/>
            <person name="Yin L."/>
            <person name="Zhang G."/>
            <person name="Qian W."/>
            <person name="Fan W."/>
        </authorList>
    </citation>
    <scope>NUCLEOTIDE SEQUENCE [LARGE SCALE GENOMIC DNA]</scope>
    <source>
        <strain evidence="2">SZHN2017</strain>
        <tissue evidence="2">Muscle</tissue>
    </source>
</reference>
<keyword evidence="3" id="KW-1185">Reference proteome</keyword>
<dbReference type="PANTHER" id="PTHR47824:SF3">
    <property type="entry name" value="UBIQUITIN-LIKE DOMAIN-CONTAINING PROTEIN"/>
    <property type="match status" value="1"/>
</dbReference>
<evidence type="ECO:0000313" key="2">
    <source>
        <dbReference type="EMBL" id="PVD19564.1"/>
    </source>
</evidence>
<dbReference type="PROSITE" id="PS50053">
    <property type="entry name" value="UBIQUITIN_2"/>
    <property type="match status" value="1"/>
</dbReference>
<proteinExistence type="predicted"/>
<protein>
    <recommendedName>
        <fullName evidence="1">Ubiquitin-like domain-containing protein</fullName>
    </recommendedName>
</protein>
<dbReference type="InterPro" id="IPR036465">
    <property type="entry name" value="vWFA_dom_sf"/>
</dbReference>
<dbReference type="SUPFAM" id="SSF53300">
    <property type="entry name" value="vWA-like"/>
    <property type="match status" value="1"/>
</dbReference>
<dbReference type="CDD" id="cd17039">
    <property type="entry name" value="Ubl_ubiquitin_like"/>
    <property type="match status" value="1"/>
</dbReference>
<organism evidence="2 3">
    <name type="scientific">Pomacea canaliculata</name>
    <name type="common">Golden apple snail</name>
    <dbReference type="NCBI Taxonomy" id="400727"/>
    <lineage>
        <taxon>Eukaryota</taxon>
        <taxon>Metazoa</taxon>
        <taxon>Spiralia</taxon>
        <taxon>Lophotrochozoa</taxon>
        <taxon>Mollusca</taxon>
        <taxon>Gastropoda</taxon>
        <taxon>Caenogastropoda</taxon>
        <taxon>Architaenioglossa</taxon>
        <taxon>Ampullarioidea</taxon>
        <taxon>Ampullariidae</taxon>
        <taxon>Pomacea</taxon>
    </lineage>
</organism>
<evidence type="ECO:0000313" key="3">
    <source>
        <dbReference type="Proteomes" id="UP000245119"/>
    </source>
</evidence>